<keyword evidence="2" id="KW-0812">Transmembrane</keyword>
<dbReference type="InterPro" id="IPR036259">
    <property type="entry name" value="MFS_trans_sf"/>
</dbReference>
<feature type="region of interest" description="Disordered" evidence="1">
    <location>
        <begin position="204"/>
        <end position="240"/>
    </location>
</feature>
<feature type="transmembrane region" description="Helical" evidence="2">
    <location>
        <begin position="347"/>
        <end position="366"/>
    </location>
</feature>
<protein>
    <submittedName>
        <fullName evidence="3">MFS transporter</fullName>
    </submittedName>
</protein>
<dbReference type="PANTHER" id="PTHR23530:SF1">
    <property type="entry name" value="PERMEASE, MAJOR FACILITATOR SUPERFAMILY-RELATED"/>
    <property type="match status" value="1"/>
</dbReference>
<feature type="transmembrane region" description="Helical" evidence="2">
    <location>
        <begin position="149"/>
        <end position="167"/>
    </location>
</feature>
<gene>
    <name evidence="3" type="ORF">V1633_02275</name>
</gene>
<evidence type="ECO:0000256" key="1">
    <source>
        <dbReference type="SAM" id="MobiDB-lite"/>
    </source>
</evidence>
<dbReference type="InterPro" id="IPR011701">
    <property type="entry name" value="MFS"/>
</dbReference>
<keyword evidence="2" id="KW-1133">Transmembrane helix</keyword>
<dbReference type="SUPFAM" id="SSF103473">
    <property type="entry name" value="MFS general substrate transporter"/>
    <property type="match status" value="1"/>
</dbReference>
<feature type="transmembrane region" description="Helical" evidence="2">
    <location>
        <begin position="323"/>
        <end position="341"/>
    </location>
</feature>
<feature type="transmembrane region" description="Helical" evidence="2">
    <location>
        <begin position="173"/>
        <end position="192"/>
    </location>
</feature>
<dbReference type="Pfam" id="PF07690">
    <property type="entry name" value="MFS_1"/>
    <property type="match status" value="1"/>
</dbReference>
<feature type="transmembrane region" description="Helical" evidence="2">
    <location>
        <begin position="21"/>
        <end position="40"/>
    </location>
</feature>
<dbReference type="Gene3D" id="1.20.1250.20">
    <property type="entry name" value="MFS general substrate transporter like domains"/>
    <property type="match status" value="1"/>
</dbReference>
<dbReference type="EMBL" id="JAZGQK010000002">
    <property type="protein sequence ID" value="MEE6257314.1"/>
    <property type="molecule type" value="Genomic_DNA"/>
</dbReference>
<feature type="compositionally biased region" description="Basic and acidic residues" evidence="1">
    <location>
        <begin position="224"/>
        <end position="233"/>
    </location>
</feature>
<organism evidence="3 4">
    <name type="scientific">Plantactinospora sonchi</name>
    <dbReference type="NCBI Taxonomy" id="1544735"/>
    <lineage>
        <taxon>Bacteria</taxon>
        <taxon>Bacillati</taxon>
        <taxon>Actinomycetota</taxon>
        <taxon>Actinomycetes</taxon>
        <taxon>Micromonosporales</taxon>
        <taxon>Micromonosporaceae</taxon>
        <taxon>Plantactinospora</taxon>
    </lineage>
</organism>
<dbReference type="PANTHER" id="PTHR23530">
    <property type="entry name" value="TRANSPORT PROTEIN-RELATED"/>
    <property type="match status" value="1"/>
</dbReference>
<evidence type="ECO:0000313" key="3">
    <source>
        <dbReference type="EMBL" id="MEE6257314.1"/>
    </source>
</evidence>
<feature type="transmembrane region" description="Helical" evidence="2">
    <location>
        <begin position="290"/>
        <end position="311"/>
    </location>
</feature>
<feature type="transmembrane region" description="Helical" evidence="2">
    <location>
        <begin position="405"/>
        <end position="427"/>
    </location>
</feature>
<dbReference type="Proteomes" id="UP001332243">
    <property type="component" value="Unassembled WGS sequence"/>
</dbReference>
<feature type="transmembrane region" description="Helical" evidence="2">
    <location>
        <begin position="378"/>
        <end position="399"/>
    </location>
</feature>
<feature type="transmembrane region" description="Helical" evidence="2">
    <location>
        <begin position="261"/>
        <end position="278"/>
    </location>
</feature>
<keyword evidence="2" id="KW-0472">Membrane</keyword>
<dbReference type="RefSeq" id="WP_331212436.1">
    <property type="nucleotide sequence ID" value="NZ_JAZGQK010000002.1"/>
</dbReference>
<evidence type="ECO:0000313" key="4">
    <source>
        <dbReference type="Proteomes" id="UP001332243"/>
    </source>
</evidence>
<feature type="transmembrane region" description="Helical" evidence="2">
    <location>
        <begin position="46"/>
        <end position="68"/>
    </location>
</feature>
<dbReference type="InterPro" id="IPR053160">
    <property type="entry name" value="MFS_DHA3_Transporter"/>
</dbReference>
<sequence length="449" mass="45445">MSVTSSPTAPESRARRLAVTYHLYVFLDDFVLLYPVYALLFTDTGLSVAEISSLFVLWALSGLLLEVPSGVVADAVSRRLLLGAAPLFGALGFALWVAAPSYGAFAVGFLLWGVRGALQSGAAEALLYDELDRLGLAGRYGRLIGRATTTGLVAVLLATAVAAPVFAAGGYPAVGAASVLASLLCAVAGFALPEHRSTAAPAPVATAGAGTTGPAPGVGGGGVHRGDPTREGDPPDEVAEPSGWLAVLRAGLTEARTNPPVRRALLLLAVISGIWGGLEEYTSLLAGEVVAAPTVPLLVLLVWAGVMLGGLLTPVGQRLGRGWFAATVALAAGALAVGALSGRPSGFVLIALAYCALQMVGLVLDVRLQESISGPSRATVTSLAGLGTELITITLYGGYAFASGFAGHGGVVALCAVPYLVVAMVLVRVPGSGRSEPASRVASRAARTE</sequence>
<proteinExistence type="predicted"/>
<comment type="caution">
    <text evidence="3">The sequence shown here is derived from an EMBL/GenBank/DDBJ whole genome shotgun (WGS) entry which is preliminary data.</text>
</comment>
<evidence type="ECO:0000256" key="2">
    <source>
        <dbReference type="SAM" id="Phobius"/>
    </source>
</evidence>
<accession>A0ABU7RLJ4</accession>
<feature type="compositionally biased region" description="Low complexity" evidence="1">
    <location>
        <begin position="204"/>
        <end position="215"/>
    </location>
</feature>
<name>A0ABU7RLJ4_9ACTN</name>
<keyword evidence="4" id="KW-1185">Reference proteome</keyword>
<reference evidence="3 4" key="1">
    <citation type="submission" date="2024-01" db="EMBL/GenBank/DDBJ databases">
        <title>Genome insights into Plantactinospora sonchi sp. nov.</title>
        <authorList>
            <person name="Wang L."/>
        </authorList>
    </citation>
    <scope>NUCLEOTIDE SEQUENCE [LARGE SCALE GENOMIC DNA]</scope>
    <source>
        <strain evidence="3 4">NEAU-QY2</strain>
    </source>
</reference>